<evidence type="ECO:0000259" key="1">
    <source>
        <dbReference type="Pfam" id="PF13403"/>
    </source>
</evidence>
<dbReference type="Proteomes" id="UP001143330">
    <property type="component" value="Unassembled WGS sequence"/>
</dbReference>
<dbReference type="PROSITE" id="PS50817">
    <property type="entry name" value="INTEIN_N_TER"/>
    <property type="match status" value="1"/>
</dbReference>
<organism evidence="2 3">
    <name type="scientific">Ancylobacter defluvii</name>
    <dbReference type="NCBI Taxonomy" id="1282440"/>
    <lineage>
        <taxon>Bacteria</taxon>
        <taxon>Pseudomonadati</taxon>
        <taxon>Pseudomonadota</taxon>
        <taxon>Alphaproteobacteria</taxon>
        <taxon>Hyphomicrobiales</taxon>
        <taxon>Xanthobacteraceae</taxon>
        <taxon>Ancylobacter</taxon>
    </lineage>
</organism>
<gene>
    <name evidence="2" type="ORF">GCM10017653_49710</name>
</gene>
<reference evidence="2" key="1">
    <citation type="journal article" date="2014" name="Int. J. Syst. Evol. Microbiol.">
        <title>Complete genome sequence of Corynebacterium casei LMG S-19264T (=DSM 44701T), isolated from a smear-ripened cheese.</title>
        <authorList>
            <consortium name="US DOE Joint Genome Institute (JGI-PGF)"/>
            <person name="Walter F."/>
            <person name="Albersmeier A."/>
            <person name="Kalinowski J."/>
            <person name="Ruckert C."/>
        </authorList>
    </citation>
    <scope>NUCLEOTIDE SEQUENCE</scope>
    <source>
        <strain evidence="2">VKM B-2789</strain>
    </source>
</reference>
<dbReference type="InterPro" id="IPR006141">
    <property type="entry name" value="Intein_N"/>
</dbReference>
<evidence type="ECO:0000313" key="2">
    <source>
        <dbReference type="EMBL" id="GLK86901.1"/>
    </source>
</evidence>
<sequence length="302" mass="32401">MAGFESRLFGGTYSAGVFTPDGGSSPGGATYVVADGSYTIGSTVAVMRYNNGVYSSTDNYYQLVGTAADGWVAVRFGIYYYFATGPNPLSPVEVNTTAAFVVCFLEGTRIATPGGERPVESLAIGDLVLTASGETRPVRWIGRQSVMAMFADPLTSYPIRIAAGALDENVPARDLYVSPDHALMLDGLLVQSSALVNGTTIVRIETPEARFTYFHIELEDHALIRAEGAPAETFVDNVSRRRFDNYAEYEALYGMRPAALGEIDRPRVKSARQLPSAIRARLAARAEMRGEAVEATVLAAAA</sequence>
<evidence type="ECO:0000313" key="3">
    <source>
        <dbReference type="Proteomes" id="UP001143330"/>
    </source>
</evidence>
<reference evidence="2" key="2">
    <citation type="submission" date="2023-01" db="EMBL/GenBank/DDBJ databases">
        <authorList>
            <person name="Sun Q."/>
            <person name="Evtushenko L."/>
        </authorList>
    </citation>
    <scope>NUCLEOTIDE SEQUENCE</scope>
    <source>
        <strain evidence="2">VKM B-2789</strain>
    </source>
</reference>
<feature type="domain" description="Hedgehog/Intein (Hint)" evidence="1">
    <location>
        <begin position="102"/>
        <end position="236"/>
    </location>
</feature>
<name>A0A9W6K296_9HYPH</name>
<dbReference type="SUPFAM" id="SSF51294">
    <property type="entry name" value="Hedgehog/intein (Hint) domain"/>
    <property type="match status" value="1"/>
</dbReference>
<dbReference type="GO" id="GO:0016539">
    <property type="term" value="P:intein-mediated protein splicing"/>
    <property type="evidence" value="ECO:0007669"/>
    <property type="project" value="InterPro"/>
</dbReference>
<dbReference type="InterPro" id="IPR028992">
    <property type="entry name" value="Hedgehog/Intein_dom"/>
</dbReference>
<accession>A0A9W6K296</accession>
<comment type="caution">
    <text evidence="2">The sequence shown here is derived from an EMBL/GenBank/DDBJ whole genome shotgun (WGS) entry which is preliminary data.</text>
</comment>
<dbReference type="RefSeq" id="WP_213364305.1">
    <property type="nucleotide sequence ID" value="NZ_BSFM01000023.1"/>
</dbReference>
<dbReference type="Pfam" id="PF13403">
    <property type="entry name" value="Hint_2"/>
    <property type="match status" value="1"/>
</dbReference>
<keyword evidence="3" id="KW-1185">Reference proteome</keyword>
<dbReference type="Gene3D" id="2.170.16.10">
    <property type="entry name" value="Hedgehog/Intein (Hint) domain"/>
    <property type="match status" value="1"/>
</dbReference>
<protein>
    <recommendedName>
        <fullName evidence="1">Hedgehog/Intein (Hint) domain-containing protein</fullName>
    </recommendedName>
</protein>
<proteinExistence type="predicted"/>
<dbReference type="EMBL" id="BSFM01000023">
    <property type="protein sequence ID" value="GLK86901.1"/>
    <property type="molecule type" value="Genomic_DNA"/>
</dbReference>
<dbReference type="InterPro" id="IPR036844">
    <property type="entry name" value="Hint_dom_sf"/>
</dbReference>
<dbReference type="AlphaFoldDB" id="A0A9W6K296"/>